<dbReference type="EMBL" id="JABFAA010000005">
    <property type="protein sequence ID" value="MBA0682053.1"/>
    <property type="molecule type" value="Genomic_DNA"/>
</dbReference>
<evidence type="ECO:0000313" key="1">
    <source>
        <dbReference type="EMBL" id="MBA0682053.1"/>
    </source>
</evidence>
<keyword evidence="2" id="KW-1185">Reference proteome</keyword>
<gene>
    <name evidence="1" type="ORF">Goari_023808</name>
</gene>
<dbReference type="Proteomes" id="UP000593577">
    <property type="component" value="Unassembled WGS sequence"/>
</dbReference>
<comment type="caution">
    <text evidence="1">The sequence shown here is derived from an EMBL/GenBank/DDBJ whole genome shotgun (WGS) entry which is preliminary data.</text>
</comment>
<accession>A0A7J8X479</accession>
<sequence>MQLVSTRIVPALNVSNVNNFRAILLYGILQCNQRREEKMDVLVSLKRKEKTALRRGTSGSVEEKLDRMVQ</sequence>
<protein>
    <submittedName>
        <fullName evidence="1">Uncharacterized protein</fullName>
    </submittedName>
</protein>
<reference evidence="1 2" key="1">
    <citation type="journal article" date="2019" name="Genome Biol. Evol.">
        <title>Insights into the evolution of the New World diploid cottons (Gossypium, subgenus Houzingenia) based on genome sequencing.</title>
        <authorList>
            <person name="Grover C.E."/>
            <person name="Arick M.A. 2nd"/>
            <person name="Thrash A."/>
            <person name="Conover J.L."/>
            <person name="Sanders W.S."/>
            <person name="Peterson D.G."/>
            <person name="Frelichowski J.E."/>
            <person name="Scheffler J.A."/>
            <person name="Scheffler B.E."/>
            <person name="Wendel J.F."/>
        </authorList>
    </citation>
    <scope>NUCLEOTIDE SEQUENCE [LARGE SCALE GENOMIC DNA]</scope>
    <source>
        <strain evidence="1">185</strain>
        <tissue evidence="1">Leaf</tissue>
    </source>
</reference>
<organism evidence="1 2">
    <name type="scientific">Gossypium aridum</name>
    <name type="common">American cotton</name>
    <name type="synonym">Erioxylum aridum</name>
    <dbReference type="NCBI Taxonomy" id="34290"/>
    <lineage>
        <taxon>Eukaryota</taxon>
        <taxon>Viridiplantae</taxon>
        <taxon>Streptophyta</taxon>
        <taxon>Embryophyta</taxon>
        <taxon>Tracheophyta</taxon>
        <taxon>Spermatophyta</taxon>
        <taxon>Magnoliopsida</taxon>
        <taxon>eudicotyledons</taxon>
        <taxon>Gunneridae</taxon>
        <taxon>Pentapetalae</taxon>
        <taxon>rosids</taxon>
        <taxon>malvids</taxon>
        <taxon>Malvales</taxon>
        <taxon>Malvaceae</taxon>
        <taxon>Malvoideae</taxon>
        <taxon>Gossypium</taxon>
    </lineage>
</organism>
<proteinExistence type="predicted"/>
<name>A0A7J8X479_GOSAI</name>
<evidence type="ECO:0000313" key="2">
    <source>
        <dbReference type="Proteomes" id="UP000593577"/>
    </source>
</evidence>
<dbReference type="AlphaFoldDB" id="A0A7J8X479"/>